<organism evidence="1 2">
    <name type="scientific">Celeribacter persicus</name>
    <dbReference type="NCBI Taxonomy" id="1651082"/>
    <lineage>
        <taxon>Bacteria</taxon>
        <taxon>Pseudomonadati</taxon>
        <taxon>Pseudomonadota</taxon>
        <taxon>Alphaproteobacteria</taxon>
        <taxon>Rhodobacterales</taxon>
        <taxon>Roseobacteraceae</taxon>
        <taxon>Celeribacter</taxon>
    </lineage>
</organism>
<evidence type="ECO:0000313" key="2">
    <source>
        <dbReference type="Proteomes" id="UP000244077"/>
    </source>
</evidence>
<name>A0A2T5GGY6_9RHOB</name>
<accession>A0A2T5GGY6</accession>
<reference evidence="1 2" key="1">
    <citation type="submission" date="2018-04" db="EMBL/GenBank/DDBJ databases">
        <title>Genomic Encyclopedia of Archaeal and Bacterial Type Strains, Phase II (KMG-II): from individual species to whole genera.</title>
        <authorList>
            <person name="Goeker M."/>
        </authorList>
    </citation>
    <scope>NUCLEOTIDE SEQUENCE [LARGE SCALE GENOMIC DNA]</scope>
    <source>
        <strain evidence="1 2">DSM 100434</strain>
    </source>
</reference>
<feature type="non-terminal residue" evidence="1">
    <location>
        <position position="1"/>
    </location>
</feature>
<proteinExistence type="predicted"/>
<dbReference type="Proteomes" id="UP000244077">
    <property type="component" value="Unassembled WGS sequence"/>
</dbReference>
<comment type="caution">
    <text evidence="1">The sequence shown here is derived from an EMBL/GenBank/DDBJ whole genome shotgun (WGS) entry which is preliminary data.</text>
</comment>
<keyword evidence="2" id="KW-1185">Reference proteome</keyword>
<evidence type="ECO:0000313" key="1">
    <source>
        <dbReference type="EMBL" id="PTQ58590.1"/>
    </source>
</evidence>
<evidence type="ECO:0008006" key="3">
    <source>
        <dbReference type="Google" id="ProtNLM"/>
    </source>
</evidence>
<gene>
    <name evidence="1" type="ORF">C8N42_1821</name>
</gene>
<dbReference type="EMBL" id="QAOH01000082">
    <property type="protein sequence ID" value="PTQ58590.1"/>
    <property type="molecule type" value="Genomic_DNA"/>
</dbReference>
<sequence length="188" mass="20278">EWEADLPLGDDVALWDYLASLDQVSRLSLLAHCLSFGINALHEKVNPYGSGISASGLTKRMTQSDLVAQAVELDMVEAGWQPTADTYLNRVPKARILEAVREAKGEGTAQLLDHLKKGEMATEAERLLKGSGWLPEVLRRHDLVALDGAEGQGTPEPVSDVEQAEDVDLPAFLTADLPGDDASMMAAE</sequence>
<dbReference type="AlphaFoldDB" id="A0A2T5GGY6"/>
<protein>
    <recommendedName>
        <fullName evidence="3">ParB family chromosome partitioning protein</fullName>
    </recommendedName>
</protein>